<dbReference type="Proteomes" id="UP000198539">
    <property type="component" value="Unassembled WGS sequence"/>
</dbReference>
<name>A0A1H2R315_9RHOB</name>
<organism evidence="2 3">
    <name type="scientific">Roseicitreum antarcticum</name>
    <dbReference type="NCBI Taxonomy" id="564137"/>
    <lineage>
        <taxon>Bacteria</taxon>
        <taxon>Pseudomonadati</taxon>
        <taxon>Pseudomonadota</taxon>
        <taxon>Alphaproteobacteria</taxon>
        <taxon>Rhodobacterales</taxon>
        <taxon>Paracoccaceae</taxon>
        <taxon>Roseicitreum</taxon>
    </lineage>
</organism>
<reference evidence="2 3" key="1">
    <citation type="submission" date="2016-10" db="EMBL/GenBank/DDBJ databases">
        <authorList>
            <person name="de Groot N.N."/>
        </authorList>
    </citation>
    <scope>NUCLEOTIDE SEQUENCE [LARGE SCALE GENOMIC DNA]</scope>
    <source>
        <strain evidence="2 3">CGMCC 1.8894</strain>
    </source>
</reference>
<dbReference type="Gene3D" id="3.10.620.30">
    <property type="match status" value="1"/>
</dbReference>
<dbReference type="GO" id="GO:0008233">
    <property type="term" value="F:peptidase activity"/>
    <property type="evidence" value="ECO:0007669"/>
    <property type="project" value="UniProtKB-KW"/>
</dbReference>
<dbReference type="SMART" id="SM00460">
    <property type="entry name" value="TGc"/>
    <property type="match status" value="1"/>
</dbReference>
<protein>
    <submittedName>
        <fullName evidence="2">Transglutaminase-like enzyme, putative cysteine protease</fullName>
    </submittedName>
</protein>
<evidence type="ECO:0000259" key="1">
    <source>
        <dbReference type="SMART" id="SM00460"/>
    </source>
</evidence>
<dbReference type="AlphaFoldDB" id="A0A1H2R315"/>
<evidence type="ECO:0000313" key="2">
    <source>
        <dbReference type="EMBL" id="SDW13264.1"/>
    </source>
</evidence>
<feature type="domain" description="Transglutaminase-like" evidence="1">
    <location>
        <begin position="159"/>
        <end position="219"/>
    </location>
</feature>
<sequence>MHIEIDVKMNYRLGADRAALLTLEVAENTEGQRILSDNLEIADATVTRIAGEAGVGQRVWAALATEEMRLSYTAQIEVTRGAVALESFDAAPIHALPPEALTFLRPSRLVQSDMFGPFVARRFAGLEGGAKVAAISDWVRRSMAYGAFGSTQATTALDTFAARQGVCRDFVHVVCALVRAANIPARYVAAYGPDVDPPDFHAVAQVWLGGAWQLVDATGLCAPETLAVIAVGRDAGDTAFMETTDAAQFLSQSVQVSRRPAPARP</sequence>
<dbReference type="PANTHER" id="PTHR33490:SF12">
    <property type="entry name" value="BLL5557 PROTEIN"/>
    <property type="match status" value="1"/>
</dbReference>
<gene>
    <name evidence="2" type="ORF">SAMN04488238_101165</name>
</gene>
<proteinExistence type="predicted"/>
<evidence type="ECO:0000313" key="3">
    <source>
        <dbReference type="Proteomes" id="UP000198539"/>
    </source>
</evidence>
<accession>A0A1H2R315</accession>
<dbReference type="InterPro" id="IPR002931">
    <property type="entry name" value="Transglutaminase-like"/>
</dbReference>
<dbReference type="InterPro" id="IPR038765">
    <property type="entry name" value="Papain-like_cys_pep_sf"/>
</dbReference>
<dbReference type="PANTHER" id="PTHR33490">
    <property type="entry name" value="BLR5614 PROTEIN-RELATED"/>
    <property type="match status" value="1"/>
</dbReference>
<dbReference type="GO" id="GO:0006508">
    <property type="term" value="P:proteolysis"/>
    <property type="evidence" value="ECO:0007669"/>
    <property type="project" value="UniProtKB-KW"/>
</dbReference>
<dbReference type="OrthoDB" id="5438043at2"/>
<dbReference type="Gene3D" id="2.60.40.2250">
    <property type="match status" value="1"/>
</dbReference>
<keyword evidence="2" id="KW-0645">Protease</keyword>
<dbReference type="Pfam" id="PF01841">
    <property type="entry name" value="Transglut_core"/>
    <property type="match status" value="1"/>
</dbReference>
<dbReference type="SUPFAM" id="SSF54001">
    <property type="entry name" value="Cysteine proteinases"/>
    <property type="match status" value="1"/>
</dbReference>
<keyword evidence="3" id="KW-1185">Reference proteome</keyword>
<dbReference type="STRING" id="564137.SAMN04488238_101165"/>
<keyword evidence="2" id="KW-0378">Hydrolase</keyword>
<dbReference type="EMBL" id="FNOM01000001">
    <property type="protein sequence ID" value="SDW13264.1"/>
    <property type="molecule type" value="Genomic_DNA"/>
</dbReference>